<comment type="caution">
    <text evidence="2">The sequence shown here is derived from an EMBL/GenBank/DDBJ whole genome shotgun (WGS) entry which is preliminary data.</text>
</comment>
<dbReference type="SUPFAM" id="SSF52540">
    <property type="entry name" value="P-loop containing nucleoside triphosphate hydrolases"/>
    <property type="match status" value="1"/>
</dbReference>
<evidence type="ECO:0000313" key="2">
    <source>
        <dbReference type="EMBL" id="MEA5457294.1"/>
    </source>
</evidence>
<dbReference type="EMBL" id="JAYGGQ010000026">
    <property type="protein sequence ID" value="MEA5457294.1"/>
    <property type="molecule type" value="Genomic_DNA"/>
</dbReference>
<dbReference type="RefSeq" id="WP_323281206.1">
    <property type="nucleotide sequence ID" value="NZ_JAYGGQ010000026.1"/>
</dbReference>
<keyword evidence="3" id="KW-1185">Reference proteome</keyword>
<evidence type="ECO:0000256" key="1">
    <source>
        <dbReference type="SAM" id="SignalP"/>
    </source>
</evidence>
<dbReference type="Gene3D" id="3.40.50.300">
    <property type="entry name" value="P-loop containing nucleotide triphosphate hydrolases"/>
    <property type="match status" value="1"/>
</dbReference>
<evidence type="ECO:0008006" key="4">
    <source>
        <dbReference type="Google" id="ProtNLM"/>
    </source>
</evidence>
<feature type="signal peptide" evidence="1">
    <location>
        <begin position="1"/>
        <end position="17"/>
    </location>
</feature>
<evidence type="ECO:0000313" key="3">
    <source>
        <dbReference type="Proteomes" id="UP001304769"/>
    </source>
</evidence>
<feature type="chain" id="PRO_5045804939" description="Cellulose biosynthesis protein BcsQ" evidence="1">
    <location>
        <begin position="18"/>
        <end position="274"/>
    </location>
</feature>
<sequence>MATILLLSLSGSPGATTAGLALAQAWERSVILAEVDTSHSSSVLSGYLRGQVPWQPANVVNLAVAAARHGSISHNDVWAQLRPLDADTVDQATRYLLPGVVDPRTSTGLGRIWADLGQAAETFDSAGIDVLFDAGRWDVDDPRTPLLHSADAVLVVARPSLSATFAIHARLAEIQASLKSVGHTKHLMLLAVDDPHTGYTATEVAATLQLPLIASLPHDPASAAVYSDGATAAQRFARKALPRAAAQLVSALRTATGRNRGLVDAALSTELEGL</sequence>
<organism evidence="2 3">
    <name type="scientific">Sinomonas terricola</name>
    <dbReference type="NCBI Taxonomy" id="3110330"/>
    <lineage>
        <taxon>Bacteria</taxon>
        <taxon>Bacillati</taxon>
        <taxon>Actinomycetota</taxon>
        <taxon>Actinomycetes</taxon>
        <taxon>Micrococcales</taxon>
        <taxon>Micrococcaceae</taxon>
        <taxon>Sinomonas</taxon>
    </lineage>
</organism>
<protein>
    <recommendedName>
        <fullName evidence="4">Cellulose biosynthesis protein BcsQ</fullName>
    </recommendedName>
</protein>
<keyword evidence="1" id="KW-0732">Signal</keyword>
<name>A0ABU5TC81_9MICC</name>
<gene>
    <name evidence="2" type="ORF">SPF06_21465</name>
</gene>
<proteinExistence type="predicted"/>
<dbReference type="InterPro" id="IPR027417">
    <property type="entry name" value="P-loop_NTPase"/>
</dbReference>
<dbReference type="Proteomes" id="UP001304769">
    <property type="component" value="Unassembled WGS sequence"/>
</dbReference>
<reference evidence="2 3" key="1">
    <citation type="submission" date="2023-12" db="EMBL/GenBank/DDBJ databases">
        <title>Sinomonas terricola sp. nov, isolated from litchi orchard soil in Guangdong, PR China.</title>
        <authorList>
            <person name="Jiaxin W."/>
            <person name="Yang Z."/>
            <person name="Honghui Z."/>
        </authorList>
    </citation>
    <scope>NUCLEOTIDE SEQUENCE [LARGE SCALE GENOMIC DNA]</scope>
    <source>
        <strain evidence="2 3">JGH33</strain>
    </source>
</reference>
<accession>A0ABU5TC81</accession>